<name>B7QGN1_IXOSC</name>
<dbReference type="GO" id="GO:0005886">
    <property type="term" value="C:plasma membrane"/>
    <property type="evidence" value="ECO:0000318"/>
    <property type="project" value="GO_Central"/>
</dbReference>
<evidence type="ECO:0000256" key="2">
    <source>
        <dbReference type="ARBA" id="ARBA00022448"/>
    </source>
</evidence>
<keyword evidence="5 6" id="KW-0472">Membrane</keyword>
<keyword evidence="4 6" id="KW-1133">Transmembrane helix</keyword>
<feature type="transmembrane region" description="Helical" evidence="6">
    <location>
        <begin position="44"/>
        <end position="63"/>
    </location>
</feature>
<feature type="transmembrane region" description="Helical" evidence="6">
    <location>
        <begin position="12"/>
        <end position="32"/>
    </location>
</feature>
<evidence type="ECO:0000313" key="8">
    <source>
        <dbReference type="EMBL" id="EEC18003.1"/>
    </source>
</evidence>
<feature type="transmembrane region" description="Helical" evidence="6">
    <location>
        <begin position="124"/>
        <end position="148"/>
    </location>
</feature>
<evidence type="ECO:0000256" key="1">
    <source>
        <dbReference type="ARBA" id="ARBA00004141"/>
    </source>
</evidence>
<comment type="subcellular location">
    <subcellularLocation>
        <location evidence="1">Membrane</location>
        <topology evidence="1">Multi-pass membrane protein</topology>
    </subcellularLocation>
</comment>
<dbReference type="AlphaFoldDB" id="B7QGN1"/>
<evidence type="ECO:0000313" key="10">
    <source>
        <dbReference type="Proteomes" id="UP000001555"/>
    </source>
</evidence>
<dbReference type="PaxDb" id="6945-B7QGN1"/>
<gene>
    <name evidence="8" type="ORF">IscW_ISCW023783</name>
</gene>
<proteinExistence type="predicted"/>
<feature type="transmembrane region" description="Helical" evidence="6">
    <location>
        <begin position="84"/>
        <end position="104"/>
    </location>
</feature>
<accession>B7QGN1</accession>
<dbReference type="InterPro" id="IPR004680">
    <property type="entry name" value="Cit_transptr-like_dom"/>
</dbReference>
<keyword evidence="2" id="KW-0813">Transport</keyword>
<evidence type="ECO:0000256" key="5">
    <source>
        <dbReference type="ARBA" id="ARBA00023136"/>
    </source>
</evidence>
<dbReference type="InParanoid" id="B7QGN1"/>
<evidence type="ECO:0000259" key="7">
    <source>
        <dbReference type="Pfam" id="PF03600"/>
    </source>
</evidence>
<reference evidence="9" key="2">
    <citation type="submission" date="2020-05" db="UniProtKB">
        <authorList>
            <consortium name="EnsemblMetazoa"/>
        </authorList>
    </citation>
    <scope>IDENTIFICATION</scope>
    <source>
        <strain evidence="9">wikel</strain>
    </source>
</reference>
<dbReference type="EMBL" id="ABJB010390672">
    <property type="status" value="NOT_ANNOTATED_CDS"/>
    <property type="molecule type" value="Genomic_DNA"/>
</dbReference>
<dbReference type="HOGENOM" id="CLU_1338894_0_0_1"/>
<dbReference type="EMBL" id="ABJB010916604">
    <property type="status" value="NOT_ANNOTATED_CDS"/>
    <property type="molecule type" value="Genomic_DNA"/>
</dbReference>
<keyword evidence="3 6" id="KW-0812">Transmembrane</keyword>
<evidence type="ECO:0000256" key="3">
    <source>
        <dbReference type="ARBA" id="ARBA00022692"/>
    </source>
</evidence>
<dbReference type="EMBL" id="DS932561">
    <property type="protein sequence ID" value="EEC18003.1"/>
    <property type="molecule type" value="Genomic_DNA"/>
</dbReference>
<dbReference type="PANTHER" id="PTHR10283">
    <property type="entry name" value="SOLUTE CARRIER FAMILY 13 MEMBER"/>
    <property type="match status" value="1"/>
</dbReference>
<dbReference type="GO" id="GO:0015141">
    <property type="term" value="F:succinate transmembrane transporter activity"/>
    <property type="evidence" value="ECO:0000318"/>
    <property type="project" value="GO_Central"/>
</dbReference>
<dbReference type="VEuPathDB" id="VectorBase:ISCI023783"/>
<reference evidence="8 10" key="1">
    <citation type="submission" date="2008-03" db="EMBL/GenBank/DDBJ databases">
        <title>Annotation of Ixodes scapularis.</title>
        <authorList>
            <consortium name="Ixodes scapularis Genome Project Consortium"/>
            <person name="Caler E."/>
            <person name="Hannick L.I."/>
            <person name="Bidwell S."/>
            <person name="Joardar V."/>
            <person name="Thiagarajan M."/>
            <person name="Amedeo P."/>
            <person name="Galinsky K.J."/>
            <person name="Schobel S."/>
            <person name="Inman J."/>
            <person name="Hostetler J."/>
            <person name="Miller J."/>
            <person name="Hammond M."/>
            <person name="Megy K."/>
            <person name="Lawson D."/>
            <person name="Kodira C."/>
            <person name="Sutton G."/>
            <person name="Meyer J."/>
            <person name="Hill C.A."/>
            <person name="Birren B."/>
            <person name="Nene V."/>
            <person name="Collins F."/>
            <person name="Alarcon-Chaidez F."/>
            <person name="Wikel S."/>
            <person name="Strausberg R."/>
        </authorList>
    </citation>
    <scope>NUCLEOTIDE SEQUENCE [LARGE SCALE GENOMIC DNA]</scope>
    <source>
        <strain evidence="10">Wikel</strain>
        <strain evidence="8">Wikel colony</strain>
    </source>
</reference>
<dbReference type="GO" id="GO:0015137">
    <property type="term" value="F:citrate transmembrane transporter activity"/>
    <property type="evidence" value="ECO:0000318"/>
    <property type="project" value="GO_Central"/>
</dbReference>
<dbReference type="GO" id="GO:0015744">
    <property type="term" value="P:succinate transport"/>
    <property type="evidence" value="ECO:0000318"/>
    <property type="project" value="GO_Central"/>
</dbReference>
<evidence type="ECO:0000256" key="4">
    <source>
        <dbReference type="ARBA" id="ARBA00022989"/>
    </source>
</evidence>
<dbReference type="VEuPathDB" id="VectorBase:ISCW023783"/>
<evidence type="ECO:0000256" key="6">
    <source>
        <dbReference type="SAM" id="Phobius"/>
    </source>
</evidence>
<feature type="transmembrane region" description="Helical" evidence="6">
    <location>
        <begin position="169"/>
        <end position="188"/>
    </location>
</feature>
<evidence type="ECO:0000313" key="9">
    <source>
        <dbReference type="EnsemblMetazoa" id="ISCW023783-PA"/>
    </source>
</evidence>
<dbReference type="GO" id="GO:0015746">
    <property type="term" value="P:citrate transport"/>
    <property type="evidence" value="ECO:0000318"/>
    <property type="project" value="GO_Central"/>
</dbReference>
<dbReference type="STRING" id="6945.B7QGN1"/>
<keyword evidence="10" id="KW-1185">Reference proteome</keyword>
<dbReference type="EMBL" id="ABJB010109728">
    <property type="status" value="NOT_ANNOTATED_CDS"/>
    <property type="molecule type" value="Genomic_DNA"/>
</dbReference>
<dbReference type="EnsemblMetazoa" id="ISCW023783-RA">
    <property type="protein sequence ID" value="ISCW023783-PA"/>
    <property type="gene ID" value="ISCW023783"/>
</dbReference>
<feature type="domain" description="Citrate transporter-like" evidence="7">
    <location>
        <begin position="5"/>
        <end position="193"/>
    </location>
</feature>
<dbReference type="Proteomes" id="UP000001555">
    <property type="component" value="Unassembled WGS sequence"/>
</dbReference>
<organism>
    <name type="scientific">Ixodes scapularis</name>
    <name type="common">Black-legged tick</name>
    <name type="synonym">Deer tick</name>
    <dbReference type="NCBI Taxonomy" id="6945"/>
    <lineage>
        <taxon>Eukaryota</taxon>
        <taxon>Metazoa</taxon>
        <taxon>Ecdysozoa</taxon>
        <taxon>Arthropoda</taxon>
        <taxon>Chelicerata</taxon>
        <taxon>Arachnida</taxon>
        <taxon>Acari</taxon>
        <taxon>Parasitiformes</taxon>
        <taxon>Ixodida</taxon>
        <taxon>Ixodoidea</taxon>
        <taxon>Ixodidae</taxon>
        <taxon>Ixodinae</taxon>
        <taxon>Ixodes</taxon>
    </lineage>
</organism>
<sequence>MWMALYWMLEPIPLAVTALMPLVLFPLLDILGTMDTARTYFNDLGFVIFASLILSSAMNASNLHTRLALKALLLLGTNNQRREWEMRSLCLAFMLTTMALSMWIPGTLAVLHEDSVAKAKKVMLLSVAYAANIGGSGTLIGTTGNLVLARIIERQVRFPESKDITFSSWMLCNVPPMLTCVLLGWAYIQWLLRSVTWHGLGLTTG</sequence>
<dbReference type="GO" id="GO:0055085">
    <property type="term" value="P:transmembrane transport"/>
    <property type="evidence" value="ECO:0000318"/>
    <property type="project" value="GO_Central"/>
</dbReference>
<dbReference type="Pfam" id="PF03600">
    <property type="entry name" value="CitMHS"/>
    <property type="match status" value="1"/>
</dbReference>
<protein>
    <recommendedName>
        <fullName evidence="7">Citrate transporter-like domain-containing protein</fullName>
    </recommendedName>
</protein>
<dbReference type="PANTHER" id="PTHR10283:SF82">
    <property type="entry name" value="SOLUTE CARRIER FAMILY 13 MEMBER 2"/>
    <property type="match status" value="1"/>
</dbReference>